<dbReference type="Proteomes" id="UP000324800">
    <property type="component" value="Unassembled WGS sequence"/>
</dbReference>
<protein>
    <submittedName>
        <fullName evidence="2">Uncharacterized protein</fullName>
    </submittedName>
</protein>
<evidence type="ECO:0000313" key="3">
    <source>
        <dbReference type="Proteomes" id="UP000324800"/>
    </source>
</evidence>
<organism evidence="2 3">
    <name type="scientific">Streblomastix strix</name>
    <dbReference type="NCBI Taxonomy" id="222440"/>
    <lineage>
        <taxon>Eukaryota</taxon>
        <taxon>Metamonada</taxon>
        <taxon>Preaxostyla</taxon>
        <taxon>Oxymonadida</taxon>
        <taxon>Streblomastigidae</taxon>
        <taxon>Streblomastix</taxon>
    </lineage>
</organism>
<comment type="caution">
    <text evidence="2">The sequence shown here is derived from an EMBL/GenBank/DDBJ whole genome shotgun (WGS) entry which is preliminary data.</text>
</comment>
<evidence type="ECO:0000256" key="1">
    <source>
        <dbReference type="SAM" id="MobiDB-lite"/>
    </source>
</evidence>
<name>A0A5J4W699_9EUKA</name>
<feature type="region of interest" description="Disordered" evidence="1">
    <location>
        <begin position="21"/>
        <end position="42"/>
    </location>
</feature>
<reference evidence="2 3" key="1">
    <citation type="submission" date="2019-03" db="EMBL/GenBank/DDBJ databases">
        <title>Single cell metagenomics reveals metabolic interactions within the superorganism composed of flagellate Streblomastix strix and complex community of Bacteroidetes bacteria on its surface.</title>
        <authorList>
            <person name="Treitli S.C."/>
            <person name="Kolisko M."/>
            <person name="Husnik F."/>
            <person name="Keeling P."/>
            <person name="Hampl V."/>
        </authorList>
    </citation>
    <scope>NUCLEOTIDE SEQUENCE [LARGE SCALE GENOMIC DNA]</scope>
    <source>
        <strain evidence="2">ST1C</strain>
    </source>
</reference>
<dbReference type="AlphaFoldDB" id="A0A5J4W699"/>
<proteinExistence type="predicted"/>
<feature type="non-terminal residue" evidence="2">
    <location>
        <position position="1"/>
    </location>
</feature>
<feature type="compositionally biased region" description="Basic and acidic residues" evidence="1">
    <location>
        <begin position="27"/>
        <end position="42"/>
    </location>
</feature>
<evidence type="ECO:0000313" key="2">
    <source>
        <dbReference type="EMBL" id="KAA6390186.1"/>
    </source>
</evidence>
<accession>A0A5J4W699</accession>
<sequence length="101" mass="11962">NSTLVARSNIVHVLTNRQQQKPYSWRELSDSEPGKEMTKRKDMLPPGKIAAFLMDQKSRLREKTINRVFRQREHGQRTPINDNRRIEIHHLEEIYVNNGNV</sequence>
<dbReference type="EMBL" id="SNRW01003310">
    <property type="protein sequence ID" value="KAA6390186.1"/>
    <property type="molecule type" value="Genomic_DNA"/>
</dbReference>
<gene>
    <name evidence="2" type="ORF">EZS28_014284</name>
</gene>